<dbReference type="EMBL" id="AWXR01000107">
    <property type="protein sequence ID" value="ERM80375.1"/>
    <property type="molecule type" value="Genomic_DNA"/>
</dbReference>
<gene>
    <name evidence="1" type="ORF">P872_13385</name>
</gene>
<accession>U5BIZ4</accession>
<dbReference type="Proteomes" id="UP000016843">
    <property type="component" value="Unassembled WGS sequence"/>
</dbReference>
<dbReference type="AlphaFoldDB" id="U5BIZ4"/>
<sequence length="39" mass="4519">MSLDFDHIPAEILHILKLLKRFIYSILLIDQTNLGSCSF</sequence>
<evidence type="ECO:0000313" key="2">
    <source>
        <dbReference type="Proteomes" id="UP000016843"/>
    </source>
</evidence>
<keyword evidence="2" id="KW-1185">Reference proteome</keyword>
<reference evidence="1 2" key="1">
    <citation type="journal article" date="2013" name="Genome Announc.">
        <title>Draft Genome Sequence of the Psychrophilic and Alkaliphilic Rhodonellum psychrophilum Strain GCM71T.</title>
        <authorList>
            <person name="Hauptmann A.L."/>
            <person name="Glaring M.A."/>
            <person name="Hallin P.F."/>
            <person name="Prieme A."/>
            <person name="Stougaard P."/>
        </authorList>
    </citation>
    <scope>NUCLEOTIDE SEQUENCE [LARGE SCALE GENOMIC DNA]</scope>
    <source>
        <strain evidence="1 2">GCM71</strain>
    </source>
</reference>
<protein>
    <submittedName>
        <fullName evidence="1">Uncharacterized protein</fullName>
    </submittedName>
</protein>
<organism evidence="1 2">
    <name type="scientific">Rhodonellum psychrophilum GCM71 = DSM 17998</name>
    <dbReference type="NCBI Taxonomy" id="1123057"/>
    <lineage>
        <taxon>Bacteria</taxon>
        <taxon>Pseudomonadati</taxon>
        <taxon>Bacteroidota</taxon>
        <taxon>Cytophagia</taxon>
        <taxon>Cytophagales</taxon>
        <taxon>Cytophagaceae</taxon>
        <taxon>Rhodonellum</taxon>
    </lineage>
</organism>
<comment type="caution">
    <text evidence="1">The sequence shown here is derived from an EMBL/GenBank/DDBJ whole genome shotgun (WGS) entry which is preliminary data.</text>
</comment>
<proteinExistence type="predicted"/>
<name>U5BIZ4_9BACT</name>
<evidence type="ECO:0000313" key="1">
    <source>
        <dbReference type="EMBL" id="ERM80375.1"/>
    </source>
</evidence>